<organism evidence="1 2">
    <name type="scientific">Prunus dulcis</name>
    <name type="common">Almond</name>
    <name type="synonym">Amygdalus dulcis</name>
    <dbReference type="NCBI Taxonomy" id="3755"/>
    <lineage>
        <taxon>Eukaryota</taxon>
        <taxon>Viridiplantae</taxon>
        <taxon>Streptophyta</taxon>
        <taxon>Embryophyta</taxon>
        <taxon>Tracheophyta</taxon>
        <taxon>Spermatophyta</taxon>
        <taxon>Magnoliopsida</taxon>
        <taxon>eudicotyledons</taxon>
        <taxon>Gunneridae</taxon>
        <taxon>Pentapetalae</taxon>
        <taxon>rosids</taxon>
        <taxon>fabids</taxon>
        <taxon>Rosales</taxon>
        <taxon>Rosaceae</taxon>
        <taxon>Amygdaloideae</taxon>
        <taxon>Amygdaleae</taxon>
        <taxon>Prunus</taxon>
    </lineage>
</organism>
<gene>
    <name evidence="1" type="ORF">ALMOND_2B005565</name>
</gene>
<dbReference type="EMBL" id="CABIKO010000415">
    <property type="protein sequence ID" value="VVA35895.1"/>
    <property type="molecule type" value="Genomic_DNA"/>
</dbReference>
<accession>A0A5E4G7V7</accession>
<dbReference type="AlphaFoldDB" id="A0A5E4G7V7"/>
<reference evidence="2" key="1">
    <citation type="journal article" date="2020" name="Plant J.">
        <title>Transposons played a major role in the diversification between the closely related almond and peach genomes: results from the almond genome sequence.</title>
        <authorList>
            <person name="Alioto T."/>
            <person name="Alexiou K.G."/>
            <person name="Bardil A."/>
            <person name="Barteri F."/>
            <person name="Castanera R."/>
            <person name="Cruz F."/>
            <person name="Dhingra A."/>
            <person name="Duval H."/>
            <person name="Fernandez I Marti A."/>
            <person name="Frias L."/>
            <person name="Galan B."/>
            <person name="Garcia J.L."/>
            <person name="Howad W."/>
            <person name="Gomez-Garrido J."/>
            <person name="Gut M."/>
            <person name="Julca I."/>
            <person name="Morata J."/>
            <person name="Puigdomenech P."/>
            <person name="Ribeca P."/>
            <person name="Rubio Cabetas M.J."/>
            <person name="Vlasova A."/>
            <person name="Wirthensohn M."/>
            <person name="Garcia-Mas J."/>
            <person name="Gabaldon T."/>
            <person name="Casacuberta J.M."/>
            <person name="Arus P."/>
        </authorList>
    </citation>
    <scope>NUCLEOTIDE SEQUENCE [LARGE SCALE GENOMIC DNA]</scope>
    <source>
        <strain evidence="2">cv. Texas</strain>
    </source>
</reference>
<dbReference type="Gramene" id="VVA35895">
    <property type="protein sequence ID" value="VVA35895"/>
    <property type="gene ID" value="Prudul26B005565"/>
</dbReference>
<dbReference type="InParanoid" id="A0A5E4G7V7"/>
<dbReference type="Proteomes" id="UP000327085">
    <property type="component" value="Chromosome 1"/>
</dbReference>
<sequence>MGLTLVTFEFLSSNCLKNLQSGPIKLSASSNTFTYVYKNNKDSTNNPLNPTVLLQSLRAPTSRPPSSNVSATMLQRPCGQTPMSWPTLTSKAALVLGSGRSSSSNLGLPSQFRAQLLKPSHYSSHPTNKLLQPDNSSRTWSLFFRPDHQTSLIRLLFLNPAVTPRAQLPNFSNPVVCVSKGAQIG</sequence>
<evidence type="ECO:0000313" key="1">
    <source>
        <dbReference type="EMBL" id="VVA35895.1"/>
    </source>
</evidence>
<evidence type="ECO:0000313" key="2">
    <source>
        <dbReference type="Proteomes" id="UP000327085"/>
    </source>
</evidence>
<name>A0A5E4G7V7_PRUDU</name>
<protein>
    <submittedName>
        <fullName evidence="1">Uncharacterized protein</fullName>
    </submittedName>
</protein>
<proteinExistence type="predicted"/>